<dbReference type="EMBL" id="OZ035824">
    <property type="protein sequence ID" value="CAL1592459.1"/>
    <property type="molecule type" value="Genomic_DNA"/>
</dbReference>
<evidence type="ECO:0000313" key="3">
    <source>
        <dbReference type="Proteomes" id="UP001497482"/>
    </source>
</evidence>
<dbReference type="AlphaFoldDB" id="A0AAV2KWB7"/>
<dbReference type="PANTHER" id="PTHR11505">
    <property type="entry name" value="L1 TRANSPOSABLE ELEMENT-RELATED"/>
    <property type="match status" value="1"/>
</dbReference>
<protein>
    <submittedName>
        <fullName evidence="2">Uncharacterized protein</fullName>
    </submittedName>
</protein>
<sequence length="255" mass="28688">MPPKNQRRYSQQTLQTAAVPSANELANTPANAQESAVEEVSNMAEATLLATDQPEESPLTVQTLKSALQTLREGLSVDIQTQMGRMKSDIQREITALRLEAKADGDALRRELSEHTSRLNYNHEEIKRAHIEQTLNDYSDRLTMLERAHGSLEKEYKKVSEKCMDLENRSRRQNLRIIGLKEGAEGDISPKVGRLRASFNQVKPKLRDAGIPYSLYYPAKMTITVKGSRHVFTEPQAVEEFIRNIAPAANGDKDD</sequence>
<name>A0AAV2KWB7_KNICA</name>
<feature type="coiled-coil region" evidence="1">
    <location>
        <begin position="128"/>
        <end position="169"/>
    </location>
</feature>
<dbReference type="Gene3D" id="3.30.250.20">
    <property type="entry name" value="L1 transposable element, C-terminal domain"/>
    <property type="match status" value="1"/>
</dbReference>
<dbReference type="InterPro" id="IPR004244">
    <property type="entry name" value="Transposase_22"/>
</dbReference>
<reference evidence="2 3" key="1">
    <citation type="submission" date="2024-04" db="EMBL/GenBank/DDBJ databases">
        <authorList>
            <person name="Waldvogel A.-M."/>
            <person name="Schoenle A."/>
        </authorList>
    </citation>
    <scope>NUCLEOTIDE SEQUENCE [LARGE SCALE GENOMIC DNA]</scope>
</reference>
<evidence type="ECO:0000313" key="2">
    <source>
        <dbReference type="EMBL" id="CAL1592459.1"/>
    </source>
</evidence>
<keyword evidence="3" id="KW-1185">Reference proteome</keyword>
<accession>A0AAV2KWB7</accession>
<evidence type="ECO:0000256" key="1">
    <source>
        <dbReference type="SAM" id="Coils"/>
    </source>
</evidence>
<dbReference type="Proteomes" id="UP001497482">
    <property type="component" value="Chromosome 2"/>
</dbReference>
<organism evidence="2 3">
    <name type="scientific">Knipowitschia caucasica</name>
    <name type="common">Caucasian dwarf goby</name>
    <name type="synonym">Pomatoschistus caucasicus</name>
    <dbReference type="NCBI Taxonomy" id="637954"/>
    <lineage>
        <taxon>Eukaryota</taxon>
        <taxon>Metazoa</taxon>
        <taxon>Chordata</taxon>
        <taxon>Craniata</taxon>
        <taxon>Vertebrata</taxon>
        <taxon>Euteleostomi</taxon>
        <taxon>Actinopterygii</taxon>
        <taxon>Neopterygii</taxon>
        <taxon>Teleostei</taxon>
        <taxon>Neoteleostei</taxon>
        <taxon>Acanthomorphata</taxon>
        <taxon>Gobiaria</taxon>
        <taxon>Gobiiformes</taxon>
        <taxon>Gobioidei</taxon>
        <taxon>Gobiidae</taxon>
        <taxon>Gobiinae</taxon>
        <taxon>Knipowitschia</taxon>
    </lineage>
</organism>
<dbReference type="InterPro" id="IPR042566">
    <property type="entry name" value="L1_C"/>
</dbReference>
<keyword evidence="1" id="KW-0175">Coiled coil</keyword>
<gene>
    <name evidence="2" type="ORF">KC01_LOCUS21707</name>
</gene>
<proteinExistence type="predicted"/>